<gene>
    <name evidence="10" type="ORF">GCM10010517_13840</name>
</gene>
<feature type="region of interest" description="Disordered" evidence="8">
    <location>
        <begin position="1"/>
        <end position="33"/>
    </location>
</feature>
<comment type="subcellular location">
    <subcellularLocation>
        <location evidence="1 7">Cell membrane</location>
        <topology evidence="1 7">Multi-pass membrane protein</topology>
    </subcellularLocation>
</comment>
<keyword evidence="3" id="KW-1003">Cell membrane</keyword>
<feature type="transmembrane region" description="Helical" evidence="7">
    <location>
        <begin position="200"/>
        <end position="222"/>
    </location>
</feature>
<evidence type="ECO:0000256" key="2">
    <source>
        <dbReference type="ARBA" id="ARBA00022448"/>
    </source>
</evidence>
<feature type="transmembrane region" description="Helical" evidence="7">
    <location>
        <begin position="243"/>
        <end position="263"/>
    </location>
</feature>
<feature type="transmembrane region" description="Helical" evidence="7">
    <location>
        <begin position="141"/>
        <end position="161"/>
    </location>
</feature>
<evidence type="ECO:0000256" key="6">
    <source>
        <dbReference type="ARBA" id="ARBA00023136"/>
    </source>
</evidence>
<evidence type="ECO:0000256" key="7">
    <source>
        <dbReference type="RuleBase" id="RU363032"/>
    </source>
</evidence>
<dbReference type="RefSeq" id="WP_344968951.1">
    <property type="nucleotide sequence ID" value="NZ_BAAAVI010000007.1"/>
</dbReference>
<evidence type="ECO:0000313" key="10">
    <source>
        <dbReference type="EMBL" id="GAA2855638.1"/>
    </source>
</evidence>
<dbReference type="InterPro" id="IPR000515">
    <property type="entry name" value="MetI-like"/>
</dbReference>
<dbReference type="EMBL" id="BAAAVI010000007">
    <property type="protein sequence ID" value="GAA2855638.1"/>
    <property type="molecule type" value="Genomic_DNA"/>
</dbReference>
<dbReference type="PANTHER" id="PTHR30193:SF41">
    <property type="entry name" value="DIACETYLCHITOBIOSE UPTAKE SYSTEM PERMEASE PROTEIN NGCF"/>
    <property type="match status" value="1"/>
</dbReference>
<feature type="domain" description="ABC transmembrane type-1" evidence="9">
    <location>
        <begin position="104"/>
        <end position="316"/>
    </location>
</feature>
<feature type="compositionally biased region" description="Basic and acidic residues" evidence="8">
    <location>
        <begin position="1"/>
        <end position="10"/>
    </location>
</feature>
<dbReference type="CDD" id="cd06261">
    <property type="entry name" value="TM_PBP2"/>
    <property type="match status" value="1"/>
</dbReference>
<feature type="transmembrane region" description="Helical" evidence="7">
    <location>
        <begin position="45"/>
        <end position="66"/>
    </location>
</feature>
<evidence type="ECO:0000256" key="8">
    <source>
        <dbReference type="SAM" id="MobiDB-lite"/>
    </source>
</evidence>
<keyword evidence="2 7" id="KW-0813">Transport</keyword>
<keyword evidence="11" id="KW-1185">Reference proteome</keyword>
<accession>A0ABP6I8D9</accession>
<keyword evidence="6 7" id="KW-0472">Membrane</keyword>
<evidence type="ECO:0000256" key="1">
    <source>
        <dbReference type="ARBA" id="ARBA00004651"/>
    </source>
</evidence>
<dbReference type="Gene3D" id="1.10.3720.10">
    <property type="entry name" value="MetI-like"/>
    <property type="match status" value="1"/>
</dbReference>
<name>A0ABP6I8D9_9ACTN</name>
<comment type="caution">
    <text evidence="10">The sequence shown here is derived from an EMBL/GenBank/DDBJ whole genome shotgun (WGS) entry which is preliminary data.</text>
</comment>
<dbReference type="Proteomes" id="UP001500831">
    <property type="component" value="Unassembled WGS sequence"/>
</dbReference>
<reference evidence="11" key="1">
    <citation type="journal article" date="2019" name="Int. J. Syst. Evol. Microbiol.">
        <title>The Global Catalogue of Microorganisms (GCM) 10K type strain sequencing project: providing services to taxonomists for standard genome sequencing and annotation.</title>
        <authorList>
            <consortium name="The Broad Institute Genomics Platform"/>
            <consortium name="The Broad Institute Genome Sequencing Center for Infectious Disease"/>
            <person name="Wu L."/>
            <person name="Ma J."/>
        </authorList>
    </citation>
    <scope>NUCLEOTIDE SEQUENCE [LARGE SCALE GENOMIC DNA]</scope>
    <source>
        <strain evidence="11">JCM 6242</strain>
    </source>
</reference>
<evidence type="ECO:0000256" key="5">
    <source>
        <dbReference type="ARBA" id="ARBA00022989"/>
    </source>
</evidence>
<dbReference type="Pfam" id="PF00528">
    <property type="entry name" value="BPD_transp_1"/>
    <property type="match status" value="1"/>
</dbReference>
<evidence type="ECO:0000259" key="9">
    <source>
        <dbReference type="PROSITE" id="PS50928"/>
    </source>
</evidence>
<dbReference type="InterPro" id="IPR035906">
    <property type="entry name" value="MetI-like_sf"/>
</dbReference>
<feature type="transmembrane region" description="Helical" evidence="7">
    <location>
        <begin position="108"/>
        <end position="129"/>
    </location>
</feature>
<keyword evidence="4 7" id="KW-0812">Transmembrane</keyword>
<evidence type="ECO:0000313" key="11">
    <source>
        <dbReference type="Proteomes" id="UP001500831"/>
    </source>
</evidence>
<comment type="similarity">
    <text evidence="7">Belongs to the binding-protein-dependent transport system permease family.</text>
</comment>
<feature type="transmembrane region" description="Helical" evidence="7">
    <location>
        <begin position="295"/>
        <end position="317"/>
    </location>
</feature>
<dbReference type="PANTHER" id="PTHR30193">
    <property type="entry name" value="ABC TRANSPORTER PERMEASE PROTEIN"/>
    <property type="match status" value="1"/>
</dbReference>
<organism evidence="10 11">
    <name type="scientific">Streptosporangium fragile</name>
    <dbReference type="NCBI Taxonomy" id="46186"/>
    <lineage>
        <taxon>Bacteria</taxon>
        <taxon>Bacillati</taxon>
        <taxon>Actinomycetota</taxon>
        <taxon>Actinomycetes</taxon>
        <taxon>Streptosporangiales</taxon>
        <taxon>Streptosporangiaceae</taxon>
        <taxon>Streptosporangium</taxon>
    </lineage>
</organism>
<dbReference type="PROSITE" id="PS50928">
    <property type="entry name" value="ABC_TM1"/>
    <property type="match status" value="1"/>
</dbReference>
<evidence type="ECO:0000256" key="3">
    <source>
        <dbReference type="ARBA" id="ARBA00022475"/>
    </source>
</evidence>
<keyword evidence="5 7" id="KW-1133">Transmembrane helix</keyword>
<protein>
    <submittedName>
        <fullName evidence="10">Sugar ABC transporter permease</fullName>
    </submittedName>
</protein>
<dbReference type="InterPro" id="IPR051393">
    <property type="entry name" value="ABC_transporter_permease"/>
</dbReference>
<evidence type="ECO:0000256" key="4">
    <source>
        <dbReference type="ARBA" id="ARBA00022692"/>
    </source>
</evidence>
<dbReference type="SUPFAM" id="SSF161098">
    <property type="entry name" value="MetI-like"/>
    <property type="match status" value="1"/>
</dbReference>
<proteinExistence type="inferred from homology"/>
<sequence>MTTLHRHDVSGRPATEAAGRAPRRPLPPLRSLAPLRSPRRRGIGATGWAFLLPTILVFGYFAWWPIARSVVLSFQSTNLVDPPEWVGLSNFVHLFQDPLLWTTVRNTVWFVLLALVLGFPLPVLLAVVMSELRRFGGLFRVLVYLPVAVPPVVAVLMWKWFYDPDFGLFNQVLGLVGLGPLPWLQDTATAMPSLVLEATWAAAGSTVLIYLAALTSVPSELYEAAEIDGASIWRKFWHVTLPHLRGVLLIMLLLQIIGTFRVFTEPFVLTDGGPEDSTVTILLLIYRYAFVHGDYGMAAALGVLLAAALGVVSGVYLRVTRRWSNA</sequence>